<dbReference type="FunFam" id="1.10.630.10:FF:000018">
    <property type="entry name" value="Cytochrome P450 monooxygenase"/>
    <property type="match status" value="1"/>
</dbReference>
<dbReference type="CDD" id="cd11033">
    <property type="entry name" value="CYP142-like"/>
    <property type="match status" value="1"/>
</dbReference>
<gene>
    <name evidence="7" type="ORF">SAMN05421806_104101</name>
</gene>
<keyword evidence="3" id="KW-0479">Metal-binding</keyword>
<dbReference type="AlphaFoldDB" id="A0A1G8YJJ2"/>
<dbReference type="GO" id="GO:0036199">
    <property type="term" value="F:cholest-4-en-3-one 26-monooxygenase activity"/>
    <property type="evidence" value="ECO:0007669"/>
    <property type="project" value="TreeGrafter"/>
</dbReference>
<dbReference type="EMBL" id="FNFF01000004">
    <property type="protein sequence ID" value="SDK02921.1"/>
    <property type="molecule type" value="Genomic_DNA"/>
</dbReference>
<evidence type="ECO:0000256" key="6">
    <source>
        <dbReference type="ARBA" id="ARBA00023033"/>
    </source>
</evidence>
<keyword evidence="4" id="KW-0560">Oxidoreductase</keyword>
<keyword evidence="5" id="KW-0408">Iron</keyword>
<keyword evidence="2" id="KW-0349">Heme</keyword>
<dbReference type="PRINTS" id="PR00359">
    <property type="entry name" value="BP450"/>
</dbReference>
<dbReference type="InterPro" id="IPR002397">
    <property type="entry name" value="Cyt_P450_B"/>
</dbReference>
<comment type="similarity">
    <text evidence="1">Belongs to the cytochrome P450 family.</text>
</comment>
<dbReference type="Proteomes" id="UP000199155">
    <property type="component" value="Unassembled WGS sequence"/>
</dbReference>
<keyword evidence="8" id="KW-1185">Reference proteome</keyword>
<keyword evidence="6 7" id="KW-0503">Monooxygenase</keyword>
<evidence type="ECO:0000313" key="7">
    <source>
        <dbReference type="EMBL" id="SDK02921.1"/>
    </source>
</evidence>
<accession>A0A1G8YJJ2</accession>
<evidence type="ECO:0000313" key="8">
    <source>
        <dbReference type="Proteomes" id="UP000199155"/>
    </source>
</evidence>
<dbReference type="STRING" id="417292.SAMN05421806_104101"/>
<name>A0A1G8YJJ2_9ACTN</name>
<evidence type="ECO:0000256" key="5">
    <source>
        <dbReference type="ARBA" id="ARBA00023004"/>
    </source>
</evidence>
<dbReference type="PANTHER" id="PTHR46696:SF4">
    <property type="entry name" value="BIOTIN BIOSYNTHESIS CYTOCHROME P450"/>
    <property type="match status" value="1"/>
</dbReference>
<evidence type="ECO:0000256" key="1">
    <source>
        <dbReference type="ARBA" id="ARBA00010617"/>
    </source>
</evidence>
<dbReference type="Pfam" id="PF00067">
    <property type="entry name" value="p450"/>
    <property type="match status" value="1"/>
</dbReference>
<dbReference type="GO" id="GO:0020037">
    <property type="term" value="F:heme binding"/>
    <property type="evidence" value="ECO:0007669"/>
    <property type="project" value="InterPro"/>
</dbReference>
<dbReference type="GO" id="GO:0005506">
    <property type="term" value="F:iron ion binding"/>
    <property type="evidence" value="ECO:0007669"/>
    <property type="project" value="InterPro"/>
</dbReference>
<dbReference type="SUPFAM" id="SSF48264">
    <property type="entry name" value="Cytochrome P450"/>
    <property type="match status" value="1"/>
</dbReference>
<dbReference type="InterPro" id="IPR001128">
    <property type="entry name" value="Cyt_P450"/>
</dbReference>
<organism evidence="7 8">
    <name type="scientific">Streptomyces indicus</name>
    <dbReference type="NCBI Taxonomy" id="417292"/>
    <lineage>
        <taxon>Bacteria</taxon>
        <taxon>Bacillati</taxon>
        <taxon>Actinomycetota</taxon>
        <taxon>Actinomycetes</taxon>
        <taxon>Kitasatosporales</taxon>
        <taxon>Streptomycetaceae</taxon>
        <taxon>Streptomyces</taxon>
    </lineage>
</organism>
<proteinExistence type="inferred from homology"/>
<dbReference type="Gene3D" id="1.10.630.10">
    <property type="entry name" value="Cytochrome P450"/>
    <property type="match status" value="1"/>
</dbReference>
<reference evidence="7 8" key="1">
    <citation type="submission" date="2016-10" db="EMBL/GenBank/DDBJ databases">
        <authorList>
            <person name="de Groot N.N."/>
        </authorList>
    </citation>
    <scope>NUCLEOTIDE SEQUENCE [LARGE SCALE GENOMIC DNA]</scope>
    <source>
        <strain evidence="7 8">CGMCC 4.5727</strain>
    </source>
</reference>
<dbReference type="PANTHER" id="PTHR46696">
    <property type="entry name" value="P450, PUTATIVE (EUROFUNG)-RELATED"/>
    <property type="match status" value="1"/>
</dbReference>
<protein>
    <submittedName>
        <fullName evidence="7">Cholest-4-en-3-one 26-monooxygenase</fullName>
    </submittedName>
</protein>
<dbReference type="GO" id="GO:0008395">
    <property type="term" value="F:steroid hydroxylase activity"/>
    <property type="evidence" value="ECO:0007669"/>
    <property type="project" value="TreeGrafter"/>
</dbReference>
<dbReference type="InterPro" id="IPR036396">
    <property type="entry name" value="Cyt_P450_sf"/>
</dbReference>
<evidence type="ECO:0000256" key="2">
    <source>
        <dbReference type="ARBA" id="ARBA00022617"/>
    </source>
</evidence>
<dbReference type="OrthoDB" id="5241086at2"/>
<dbReference type="GO" id="GO:0006707">
    <property type="term" value="P:cholesterol catabolic process"/>
    <property type="evidence" value="ECO:0007669"/>
    <property type="project" value="TreeGrafter"/>
</dbReference>
<evidence type="ECO:0000256" key="3">
    <source>
        <dbReference type="ARBA" id="ARBA00022723"/>
    </source>
</evidence>
<dbReference type="RefSeq" id="WP_093609257.1">
    <property type="nucleotide sequence ID" value="NZ_FNFF01000004.1"/>
</dbReference>
<sequence>MTAPALNEINLLEDTWAREVPHAQFKLLRREDPVHWHELPDGEGFFAITKHEDIIKLSRDPELWSVEKGSFFIRDQTDQSLENLALTLVGMDPPKHSRFRKLVNAAFAPRMIRKLTEDIKRRADLLAQKIEPGAEIEFVEQIASRLPLEVICEMMGIPPEDEDHIIDWSNRMVGFQDPDFRTTPEDGQVAAAEIYLRCNQLAEERQTDPREDIVSALVHGEVDGEKLTTHEINMFFVTLIVAGNETTRNLLSGALLEIATNDALREDLVRNVEDDALWRSATEEFLRWNGSIHNFRRTATRDTEVRGVKIREGQKAVLFYTSGNRDEDIFENPDVFDPRRSPNDHVTFGGGGPHFCLGSGLARTEINAQLRAILRRCPNVELTGEPRRMRSDFINGIKYLPVRFS</sequence>
<evidence type="ECO:0000256" key="4">
    <source>
        <dbReference type="ARBA" id="ARBA00023002"/>
    </source>
</evidence>